<dbReference type="PANTHER" id="PTHR31419:SF2">
    <property type="entry name" value="PROTEIN PIN-LIKES 2"/>
    <property type="match status" value="1"/>
</dbReference>
<comment type="subcellular location">
    <subcellularLocation>
        <location evidence="1">Membrane</location>
        <topology evidence="1">Multi-pass membrane protein</topology>
    </subcellularLocation>
</comment>
<dbReference type="Pfam" id="PF03547">
    <property type="entry name" value="Mem_trans"/>
    <property type="match status" value="1"/>
</dbReference>
<keyword evidence="5" id="KW-0927">Auxin signaling pathway</keyword>
<dbReference type="InterPro" id="IPR004776">
    <property type="entry name" value="Mem_transp_PIN-like"/>
</dbReference>
<organism evidence="7 8">
    <name type="scientific">Forsythia ovata</name>
    <dbReference type="NCBI Taxonomy" id="205694"/>
    <lineage>
        <taxon>Eukaryota</taxon>
        <taxon>Viridiplantae</taxon>
        <taxon>Streptophyta</taxon>
        <taxon>Embryophyta</taxon>
        <taxon>Tracheophyta</taxon>
        <taxon>Spermatophyta</taxon>
        <taxon>Magnoliopsida</taxon>
        <taxon>eudicotyledons</taxon>
        <taxon>Gunneridae</taxon>
        <taxon>Pentapetalae</taxon>
        <taxon>asterids</taxon>
        <taxon>lamiids</taxon>
        <taxon>Lamiales</taxon>
        <taxon>Oleaceae</taxon>
        <taxon>Forsythieae</taxon>
        <taxon>Forsythia</taxon>
    </lineage>
</organism>
<keyword evidence="8" id="KW-1185">Reference proteome</keyword>
<evidence type="ECO:0000256" key="1">
    <source>
        <dbReference type="ARBA" id="ARBA00004141"/>
    </source>
</evidence>
<dbReference type="GO" id="GO:0016020">
    <property type="term" value="C:membrane"/>
    <property type="evidence" value="ECO:0007669"/>
    <property type="project" value="UniProtKB-SubCell"/>
</dbReference>
<reference evidence="8" key="1">
    <citation type="submission" date="2024-07" db="EMBL/GenBank/DDBJ databases">
        <title>Two chromosome-level genome assemblies of Korean endemic species Abeliophyllum distichum and Forsythia ovata (Oleaceae).</title>
        <authorList>
            <person name="Jang H."/>
        </authorList>
    </citation>
    <scope>NUCLEOTIDE SEQUENCE [LARGE SCALE GENOMIC DNA]</scope>
</reference>
<dbReference type="AlphaFoldDB" id="A0ABD1WBA8"/>
<name>A0ABD1WBA8_9LAMI</name>
<keyword evidence="3 6" id="KW-1133">Transmembrane helix</keyword>
<evidence type="ECO:0000256" key="5">
    <source>
        <dbReference type="ARBA" id="ARBA00023294"/>
    </source>
</evidence>
<feature type="transmembrane region" description="Helical" evidence="6">
    <location>
        <begin position="105"/>
        <end position="128"/>
    </location>
</feature>
<dbReference type="GO" id="GO:0009734">
    <property type="term" value="P:auxin-activated signaling pathway"/>
    <property type="evidence" value="ECO:0007669"/>
    <property type="project" value="UniProtKB-KW"/>
</dbReference>
<comment type="caution">
    <text evidence="7">The sequence shown here is derived from an EMBL/GenBank/DDBJ whole genome shotgun (WGS) entry which is preliminary data.</text>
</comment>
<feature type="transmembrane region" description="Helical" evidence="6">
    <location>
        <begin position="148"/>
        <end position="166"/>
    </location>
</feature>
<dbReference type="Proteomes" id="UP001604277">
    <property type="component" value="Unassembled WGS sequence"/>
</dbReference>
<evidence type="ECO:0000256" key="6">
    <source>
        <dbReference type="SAM" id="Phobius"/>
    </source>
</evidence>
<dbReference type="PANTHER" id="PTHR31419">
    <property type="entry name" value="PROTEIN PIN-LIKES 2"/>
    <property type="match status" value="1"/>
</dbReference>
<gene>
    <name evidence="7" type="ORF">Fot_15281</name>
</gene>
<evidence type="ECO:0000313" key="7">
    <source>
        <dbReference type="EMBL" id="KAL2546048.1"/>
    </source>
</evidence>
<proteinExistence type="predicted"/>
<dbReference type="EMBL" id="JBFOLJ010000004">
    <property type="protein sequence ID" value="KAL2546048.1"/>
    <property type="molecule type" value="Genomic_DNA"/>
</dbReference>
<dbReference type="InterPro" id="IPR039305">
    <property type="entry name" value="PILS2/6"/>
</dbReference>
<evidence type="ECO:0000313" key="8">
    <source>
        <dbReference type="Proteomes" id="UP001604277"/>
    </source>
</evidence>
<keyword evidence="2 6" id="KW-0812">Transmembrane</keyword>
<evidence type="ECO:0000256" key="3">
    <source>
        <dbReference type="ARBA" id="ARBA00022989"/>
    </source>
</evidence>
<accession>A0ABD1WBA8</accession>
<keyword evidence="4 6" id="KW-0472">Membrane</keyword>
<evidence type="ECO:0000256" key="2">
    <source>
        <dbReference type="ARBA" id="ARBA00022692"/>
    </source>
</evidence>
<protein>
    <submittedName>
        <fullName evidence="7">Auxin efflux carrier family protein</fullName>
    </submittedName>
</protein>
<evidence type="ECO:0000256" key="4">
    <source>
        <dbReference type="ARBA" id="ARBA00023136"/>
    </source>
</evidence>
<sequence>MEPPMENYEIVGEEGEEHEQQPSDEACKPLLVEAEWPGIEDEEIKNSKTPLIARIFKTSSSVSQIALPDIEQTVEGSGNSPKPIRCLATPRVVRKIGIVAEQTPIWNILQPPTIASLFAIIVGMVPGIKNFVFGYDAPLSFVSDSLEILAGAMVPSVMLILGVYNTKCNSTGSYR</sequence>